<evidence type="ECO:0000313" key="5">
    <source>
        <dbReference type="EMBL" id="MFB9063078.1"/>
    </source>
</evidence>
<accession>A0ABV5FHQ7</accession>
<dbReference type="PANTHER" id="PTHR40841">
    <property type="entry name" value="SIDEROPHORE TRIACETYLFUSARININE C ESTERASE"/>
    <property type="match status" value="1"/>
</dbReference>
<dbReference type="InterPro" id="IPR000801">
    <property type="entry name" value="Esterase-like"/>
</dbReference>
<dbReference type="InterPro" id="IPR029058">
    <property type="entry name" value="AB_hydrolase_fold"/>
</dbReference>
<comment type="similarity">
    <text evidence="1">Belongs to the esterase D family.</text>
</comment>
<dbReference type="PANTHER" id="PTHR40841:SF2">
    <property type="entry name" value="SIDEROPHORE-DEGRADING ESTERASE (EUROFUNG)"/>
    <property type="match status" value="1"/>
</dbReference>
<evidence type="ECO:0000313" key="6">
    <source>
        <dbReference type="Proteomes" id="UP001589589"/>
    </source>
</evidence>
<proteinExistence type="inferred from homology"/>
<dbReference type="InterPro" id="IPR052558">
    <property type="entry name" value="Siderophore_Hydrolase_D"/>
</dbReference>
<dbReference type="InterPro" id="IPR011990">
    <property type="entry name" value="TPR-like_helical_dom_sf"/>
</dbReference>
<keyword evidence="6" id="KW-1185">Reference proteome</keyword>
<feature type="repeat" description="TPR" evidence="3">
    <location>
        <begin position="366"/>
        <end position="399"/>
    </location>
</feature>
<dbReference type="PROSITE" id="PS50005">
    <property type="entry name" value="TPR"/>
    <property type="match status" value="1"/>
</dbReference>
<feature type="signal peptide" evidence="4">
    <location>
        <begin position="1"/>
        <end position="19"/>
    </location>
</feature>
<comment type="caution">
    <text evidence="5">The sequence shown here is derived from an EMBL/GenBank/DDBJ whole genome shotgun (WGS) entry which is preliminary data.</text>
</comment>
<name>A0ABV5FHQ7_9FLAO</name>
<protein>
    <submittedName>
        <fullName evidence="5">Alpha/beta hydrolase-fold protein</fullName>
    </submittedName>
</protein>
<sequence length="413" mass="47412">MKQLFFSVLFIGFSLLAKAQTENKITIGTIETIHSKILNEDRKVWIYVPDGYIKDAPKTEQYPVVYLLDGNSHFTSVVGMIEQLSTMNGNTICPKMIVVGILNTDRNRDLTPTHIESDLPMMNAEGSKTTGGNENFIAFIQKELMPYVETNYPTAPYKMLIGHSFGGLTAINILANHTNLFNSYVAIDPSMWWDKQKFLEKSKKTFTDKKFKNTSLFIGIANTMETGMDTIRVKKDTTQGTRHIRAIFELANTLKKNKQNQLNFQYKYYDNDNHGSVPLIAEYDALRFIFSFYKLNLGFSDFTDASLNFPLKIEKHYQNVSEKMGYKVLPPEGAINNYAYMALSLKNLAQAEYFFKLNVKYYPDSFNVYDSLGDYYKEIGDKTNAISYYKKTLSINKENTETKQKLEELEKAK</sequence>
<dbReference type="Proteomes" id="UP001589589">
    <property type="component" value="Unassembled WGS sequence"/>
</dbReference>
<evidence type="ECO:0000256" key="3">
    <source>
        <dbReference type="PROSITE-ProRule" id="PRU00339"/>
    </source>
</evidence>
<keyword evidence="3" id="KW-0802">TPR repeat</keyword>
<dbReference type="InterPro" id="IPR019734">
    <property type="entry name" value="TPR_rpt"/>
</dbReference>
<dbReference type="Gene3D" id="3.40.50.1820">
    <property type="entry name" value="alpha/beta hydrolase"/>
    <property type="match status" value="1"/>
</dbReference>
<gene>
    <name evidence="5" type="ORF">ACFFUQ_03525</name>
</gene>
<reference evidence="5 6" key="1">
    <citation type="submission" date="2024-09" db="EMBL/GenBank/DDBJ databases">
        <authorList>
            <person name="Sun Q."/>
            <person name="Mori K."/>
        </authorList>
    </citation>
    <scope>NUCLEOTIDE SEQUENCE [LARGE SCALE GENOMIC DNA]</scope>
    <source>
        <strain evidence="5 6">CECT 7908</strain>
    </source>
</reference>
<keyword evidence="4" id="KW-0732">Signal</keyword>
<dbReference type="EMBL" id="JBHMEX010000013">
    <property type="protein sequence ID" value="MFB9063078.1"/>
    <property type="molecule type" value="Genomic_DNA"/>
</dbReference>
<evidence type="ECO:0000256" key="1">
    <source>
        <dbReference type="ARBA" id="ARBA00005622"/>
    </source>
</evidence>
<keyword evidence="2 5" id="KW-0378">Hydrolase</keyword>
<organism evidence="5 6">
    <name type="scientific">Flavobacterium branchiarum</name>
    <dbReference type="NCBI Taxonomy" id="1114870"/>
    <lineage>
        <taxon>Bacteria</taxon>
        <taxon>Pseudomonadati</taxon>
        <taxon>Bacteroidota</taxon>
        <taxon>Flavobacteriia</taxon>
        <taxon>Flavobacteriales</taxon>
        <taxon>Flavobacteriaceae</taxon>
        <taxon>Flavobacterium</taxon>
    </lineage>
</organism>
<dbReference type="GO" id="GO:0016787">
    <property type="term" value="F:hydrolase activity"/>
    <property type="evidence" value="ECO:0007669"/>
    <property type="project" value="UniProtKB-KW"/>
</dbReference>
<dbReference type="RefSeq" id="WP_290265892.1">
    <property type="nucleotide sequence ID" value="NZ_JAUFQQ010000005.1"/>
</dbReference>
<dbReference type="SUPFAM" id="SSF53474">
    <property type="entry name" value="alpha/beta-Hydrolases"/>
    <property type="match status" value="1"/>
</dbReference>
<dbReference type="Pfam" id="PF00756">
    <property type="entry name" value="Esterase"/>
    <property type="match status" value="1"/>
</dbReference>
<evidence type="ECO:0000256" key="4">
    <source>
        <dbReference type="SAM" id="SignalP"/>
    </source>
</evidence>
<feature type="chain" id="PRO_5045336396" evidence="4">
    <location>
        <begin position="20"/>
        <end position="413"/>
    </location>
</feature>
<dbReference type="SUPFAM" id="SSF48452">
    <property type="entry name" value="TPR-like"/>
    <property type="match status" value="1"/>
</dbReference>
<evidence type="ECO:0000256" key="2">
    <source>
        <dbReference type="ARBA" id="ARBA00022801"/>
    </source>
</evidence>